<dbReference type="Pfam" id="PF10536">
    <property type="entry name" value="PMD"/>
    <property type="match status" value="1"/>
</dbReference>
<proteinExistence type="predicted"/>
<dbReference type="EMBL" id="CM003608">
    <property type="protein sequence ID" value="KYP65728.1"/>
    <property type="molecule type" value="Genomic_DNA"/>
</dbReference>
<reference evidence="2 3" key="1">
    <citation type="journal article" date="2012" name="Nat. Biotechnol.">
        <title>Draft genome sequence of pigeonpea (Cajanus cajan), an orphan legume crop of resource-poor farmers.</title>
        <authorList>
            <person name="Varshney R.K."/>
            <person name="Chen W."/>
            <person name="Li Y."/>
            <person name="Bharti A.K."/>
            <person name="Saxena R.K."/>
            <person name="Schlueter J.A."/>
            <person name="Donoghue M.T."/>
            <person name="Azam S."/>
            <person name="Fan G."/>
            <person name="Whaley A.M."/>
            <person name="Farmer A.D."/>
            <person name="Sheridan J."/>
            <person name="Iwata A."/>
            <person name="Tuteja R."/>
            <person name="Penmetsa R.V."/>
            <person name="Wu W."/>
            <person name="Upadhyaya H.D."/>
            <person name="Yang S.P."/>
            <person name="Shah T."/>
            <person name="Saxena K.B."/>
            <person name="Michael T."/>
            <person name="McCombie W.R."/>
            <person name="Yang B."/>
            <person name="Zhang G."/>
            <person name="Yang H."/>
            <person name="Wang J."/>
            <person name="Spillane C."/>
            <person name="Cook D.R."/>
            <person name="May G.D."/>
            <person name="Xu X."/>
            <person name="Jackson S.A."/>
        </authorList>
    </citation>
    <scope>NUCLEOTIDE SEQUENCE [LARGE SCALE GENOMIC DNA]</scope>
    <source>
        <strain evidence="3">cv. Asha</strain>
    </source>
</reference>
<sequence length="240" mass="27914">MLDGVVNPQAPRSFLGGPEDLSVLRNFSDHVATRLWSGEAWIFEHFPRIGSRQLSMEYLEQNPCASRWSHSKSIGHVLPYRKELDAIIINEVCWMPYSHHRDYRPFEDITLYSGWLKWGTYKQAHLPERVLRQYGHVQHIPRSPQHVTSVVISLEEIDDIWLHYANYVVDVAAIGHQQEHSIDCEDGYMQWFSRISHPLIIPPQERETSKVPQMQPATISHYPSINGPHFVGVRLCHSFK</sequence>
<gene>
    <name evidence="2" type="ORF">KK1_011991</name>
</gene>
<accession>A0A151TFB7</accession>
<keyword evidence="3" id="KW-1185">Reference proteome</keyword>
<dbReference type="Gramene" id="C.cajan_11640.t">
    <property type="protein sequence ID" value="C.cajan_11640.t"/>
    <property type="gene ID" value="C.cajan_11640"/>
</dbReference>
<dbReference type="InterPro" id="IPR044824">
    <property type="entry name" value="MAIN-like"/>
</dbReference>
<evidence type="ECO:0000313" key="2">
    <source>
        <dbReference type="EMBL" id="KYP65728.1"/>
    </source>
</evidence>
<dbReference type="Proteomes" id="UP000075243">
    <property type="component" value="Chromosome 6"/>
</dbReference>
<evidence type="ECO:0000259" key="1">
    <source>
        <dbReference type="Pfam" id="PF10536"/>
    </source>
</evidence>
<evidence type="ECO:0000313" key="3">
    <source>
        <dbReference type="Proteomes" id="UP000075243"/>
    </source>
</evidence>
<name>A0A151TFB7_CAJCA</name>
<dbReference type="PANTHER" id="PTHR46033:SF1">
    <property type="entry name" value="PROTEIN MAIN-LIKE 2"/>
    <property type="match status" value="1"/>
</dbReference>
<dbReference type="GO" id="GO:0010073">
    <property type="term" value="P:meristem maintenance"/>
    <property type="evidence" value="ECO:0007669"/>
    <property type="project" value="InterPro"/>
</dbReference>
<dbReference type="InterPro" id="IPR019557">
    <property type="entry name" value="AminoTfrase-like_pln_mobile"/>
</dbReference>
<organism evidence="2 3">
    <name type="scientific">Cajanus cajan</name>
    <name type="common">Pigeon pea</name>
    <name type="synonym">Cajanus indicus</name>
    <dbReference type="NCBI Taxonomy" id="3821"/>
    <lineage>
        <taxon>Eukaryota</taxon>
        <taxon>Viridiplantae</taxon>
        <taxon>Streptophyta</taxon>
        <taxon>Embryophyta</taxon>
        <taxon>Tracheophyta</taxon>
        <taxon>Spermatophyta</taxon>
        <taxon>Magnoliopsida</taxon>
        <taxon>eudicotyledons</taxon>
        <taxon>Gunneridae</taxon>
        <taxon>Pentapetalae</taxon>
        <taxon>rosids</taxon>
        <taxon>fabids</taxon>
        <taxon>Fabales</taxon>
        <taxon>Fabaceae</taxon>
        <taxon>Papilionoideae</taxon>
        <taxon>50 kb inversion clade</taxon>
        <taxon>NPAAA clade</taxon>
        <taxon>indigoferoid/millettioid clade</taxon>
        <taxon>Phaseoleae</taxon>
        <taxon>Cajanus</taxon>
    </lineage>
</organism>
<feature type="domain" description="Aminotransferase-like plant mobile" evidence="1">
    <location>
        <begin position="40"/>
        <end position="192"/>
    </location>
</feature>
<dbReference type="PANTHER" id="PTHR46033">
    <property type="entry name" value="PROTEIN MAIN-LIKE 2"/>
    <property type="match status" value="1"/>
</dbReference>
<dbReference type="AlphaFoldDB" id="A0A151TFB7"/>
<protein>
    <recommendedName>
        <fullName evidence="1">Aminotransferase-like plant mobile domain-containing protein</fullName>
    </recommendedName>
</protein>
<dbReference type="OMA" id="THAGVIW"/>